<dbReference type="Pfam" id="PF08937">
    <property type="entry name" value="ThsB_TIR"/>
    <property type="match status" value="1"/>
</dbReference>
<protein>
    <submittedName>
        <fullName evidence="2">TIR domain-containing protein</fullName>
    </submittedName>
</protein>
<evidence type="ECO:0000259" key="1">
    <source>
        <dbReference type="Pfam" id="PF08937"/>
    </source>
</evidence>
<dbReference type="RefSeq" id="WP_158203759.1">
    <property type="nucleotide sequence ID" value="NZ_WSZK01000013.1"/>
</dbReference>
<dbReference type="Proteomes" id="UP000451471">
    <property type="component" value="Unassembled WGS sequence"/>
</dbReference>
<organism evidence="2 3">
    <name type="scientific">Halomarina oriensis</name>
    <dbReference type="NCBI Taxonomy" id="671145"/>
    <lineage>
        <taxon>Archaea</taxon>
        <taxon>Methanobacteriati</taxon>
        <taxon>Methanobacteriota</taxon>
        <taxon>Stenosarchaea group</taxon>
        <taxon>Halobacteria</taxon>
        <taxon>Halobacteriales</taxon>
        <taxon>Natronomonadaceae</taxon>
        <taxon>Halomarina</taxon>
    </lineage>
</organism>
<sequence length="162" mass="18545">MVRRIFPSFHYENDLSRANTVRNSWVTQDRSVAGFVDAAEWEEVKEDGDDAIEEWIDEQMKNTSVTVVMIGKDTHERKWVNREIEKSVEKGKGLLGIHIHNIKDLNGNYGTKGPNPFSSYRITTDGAEMPLTQKYDTYDWVNDDGYNNLGDWVEDAATNAGR</sequence>
<keyword evidence="3" id="KW-1185">Reference proteome</keyword>
<dbReference type="InterPro" id="IPR036490">
    <property type="entry name" value="ThsB_TIR-like_sf"/>
</dbReference>
<dbReference type="EMBL" id="WSZK01000013">
    <property type="protein sequence ID" value="MWG34038.1"/>
    <property type="molecule type" value="Genomic_DNA"/>
</dbReference>
<evidence type="ECO:0000313" key="2">
    <source>
        <dbReference type="EMBL" id="MWG34038.1"/>
    </source>
</evidence>
<reference evidence="2 3" key="1">
    <citation type="submission" date="2019-12" db="EMBL/GenBank/DDBJ databases">
        <title>Halocatena pleomorpha gen. nov. sp. nov., an extremely halophilic archaeon of family Halobacteriaceae isolated from saltpan soil.</title>
        <authorList>
            <person name="Pal Y."/>
            <person name="Verma A."/>
            <person name="Krishnamurthi S."/>
            <person name="Kumar P."/>
        </authorList>
    </citation>
    <scope>NUCLEOTIDE SEQUENCE [LARGE SCALE GENOMIC DNA]</scope>
    <source>
        <strain evidence="2 3">JCM 16495</strain>
    </source>
</reference>
<comment type="caution">
    <text evidence="2">The sequence shown here is derived from an EMBL/GenBank/DDBJ whole genome shotgun (WGS) entry which is preliminary data.</text>
</comment>
<proteinExistence type="predicted"/>
<name>A0A6B0GQU5_9EURY</name>
<evidence type="ECO:0000313" key="3">
    <source>
        <dbReference type="Proteomes" id="UP000451471"/>
    </source>
</evidence>
<accession>A0A6B0GQU5</accession>
<dbReference type="OrthoDB" id="350227at2157"/>
<feature type="domain" description="Thoeris protein ThsB TIR-like" evidence="1">
    <location>
        <begin position="6"/>
        <end position="103"/>
    </location>
</feature>
<dbReference type="SUPFAM" id="SSF52206">
    <property type="entry name" value="Hypothetical protein MTH538"/>
    <property type="match status" value="1"/>
</dbReference>
<dbReference type="AlphaFoldDB" id="A0A6B0GQU5"/>
<dbReference type="Gene3D" id="3.40.50.11200">
    <property type="match status" value="1"/>
</dbReference>
<gene>
    <name evidence="2" type="ORF">GQS65_05960</name>
</gene>
<dbReference type="InterPro" id="IPR015032">
    <property type="entry name" value="ThsB__TIR-like_domain"/>
</dbReference>